<dbReference type="Gene3D" id="2.130.10.10">
    <property type="entry name" value="YVTN repeat-like/Quinoprotein amine dehydrogenase"/>
    <property type="match status" value="2"/>
</dbReference>
<sequence>MALLFALLPLPALAGGGVRQQHDDQGIAIAFETRGDDTDTPVEFRFALSDKASGRPISGIRPAAWLGLRDDRAAPGQACKQRIANYLAGDLFHRADVDLNSYFVLAMNDEASISVVDPLFGFGGSKLLALLTLEQPGLDWQLTPERERLFVSMPAAGKVAVADTRLWNVERSIATGPNPRQLRQNDDYIWVADDAGLTRIDRRDLSVQRVALGTVRDLELDARGEKLAALAGKKLIVVDAHSAARLAEIELPGTPQQLAYSAAAQAVYALDAEAGQVHAVDPASGRLRASIAVESGAAQIRFAPDGRHALLPNPQRNRLQVLDAASNAIVQNADISGAPDQVAFTPLQAYVRRRGSEIVQLIALDQLGRTGQPLNVAEFPAGQNPLGPAPADGGDSIVAAPEGPAVLVANAADKMIYLYREGMAAPAGGLRTYGRVPRALLVVDHGLREGRRGEYTARMPVPKAGSYDVALFADSPRIASCFRLDITDKRPPPPAPARVVALDPPAQLKAGIPAELRFALLDGADGRRRSGADVHGLAFLAPGIWQNRSTLAAAADGSYALRFTPPQAGLYYVWIEAESLGLARRHNQFLVYEAK</sequence>
<protein>
    <recommendedName>
        <fullName evidence="3">DNA-binding beta-propeller fold protein YncE</fullName>
    </recommendedName>
</protein>
<proteinExistence type="predicted"/>
<dbReference type="Proteomes" id="UP001165498">
    <property type="component" value="Unassembled WGS sequence"/>
</dbReference>
<keyword evidence="2" id="KW-1185">Reference proteome</keyword>
<dbReference type="PANTHER" id="PTHR47197">
    <property type="entry name" value="PROTEIN NIRF"/>
    <property type="match status" value="1"/>
</dbReference>
<reference evidence="1" key="1">
    <citation type="submission" date="2022-07" db="EMBL/GenBank/DDBJ databases">
        <title>Tahibacter sp., a new gammaproteobacterium isolated from the silt sample collected at pig farm.</title>
        <authorList>
            <person name="Chen H."/>
        </authorList>
    </citation>
    <scope>NUCLEOTIDE SEQUENCE</scope>
    <source>
        <strain evidence="1">P2K</strain>
    </source>
</reference>
<dbReference type="InterPro" id="IPR015943">
    <property type="entry name" value="WD40/YVTN_repeat-like_dom_sf"/>
</dbReference>
<accession>A0ABT1QL45</accession>
<name>A0ABT1QL45_9GAMM</name>
<gene>
    <name evidence="1" type="ORF">NM961_00895</name>
</gene>
<dbReference type="InterPro" id="IPR051200">
    <property type="entry name" value="Host-pathogen_enzymatic-act"/>
</dbReference>
<dbReference type="PANTHER" id="PTHR47197:SF3">
    <property type="entry name" value="DIHYDRO-HEME D1 DEHYDROGENASE"/>
    <property type="match status" value="1"/>
</dbReference>
<evidence type="ECO:0008006" key="3">
    <source>
        <dbReference type="Google" id="ProtNLM"/>
    </source>
</evidence>
<comment type="caution">
    <text evidence="1">The sequence shown here is derived from an EMBL/GenBank/DDBJ whole genome shotgun (WGS) entry which is preliminary data.</text>
</comment>
<evidence type="ECO:0000313" key="2">
    <source>
        <dbReference type="Proteomes" id="UP001165498"/>
    </source>
</evidence>
<dbReference type="SUPFAM" id="SSF50969">
    <property type="entry name" value="YVTN repeat-like/Quinoprotein amine dehydrogenase"/>
    <property type="match status" value="1"/>
</dbReference>
<dbReference type="EMBL" id="JANFQO010000001">
    <property type="protein sequence ID" value="MCQ4163254.1"/>
    <property type="molecule type" value="Genomic_DNA"/>
</dbReference>
<evidence type="ECO:0000313" key="1">
    <source>
        <dbReference type="EMBL" id="MCQ4163254.1"/>
    </source>
</evidence>
<dbReference type="InterPro" id="IPR011044">
    <property type="entry name" value="Quino_amine_DH_bsu"/>
</dbReference>
<organism evidence="1 2">
    <name type="scientific">Tahibacter harae</name>
    <dbReference type="NCBI Taxonomy" id="2963937"/>
    <lineage>
        <taxon>Bacteria</taxon>
        <taxon>Pseudomonadati</taxon>
        <taxon>Pseudomonadota</taxon>
        <taxon>Gammaproteobacteria</taxon>
        <taxon>Lysobacterales</taxon>
        <taxon>Rhodanobacteraceae</taxon>
        <taxon>Tahibacter</taxon>
    </lineage>
</organism>
<dbReference type="RefSeq" id="WP_255910287.1">
    <property type="nucleotide sequence ID" value="NZ_JANFQO010000001.1"/>
</dbReference>